<protein>
    <submittedName>
        <fullName evidence="1">Uncharacterized protein</fullName>
    </submittedName>
</protein>
<reference evidence="2" key="1">
    <citation type="journal article" date="2019" name="Int. J. Syst. Evol. Microbiol.">
        <title>The Global Catalogue of Microorganisms (GCM) 10K type strain sequencing project: providing services to taxonomists for standard genome sequencing and annotation.</title>
        <authorList>
            <consortium name="The Broad Institute Genomics Platform"/>
            <consortium name="The Broad Institute Genome Sequencing Center for Infectious Disease"/>
            <person name="Wu L."/>
            <person name="Ma J."/>
        </authorList>
    </citation>
    <scope>NUCLEOTIDE SEQUENCE [LARGE SCALE GENOMIC DNA]</scope>
    <source>
        <strain evidence="2">JCM 17441</strain>
    </source>
</reference>
<keyword evidence="2" id="KW-1185">Reference proteome</keyword>
<dbReference type="RefSeq" id="WP_345126182.1">
    <property type="nucleotide sequence ID" value="NZ_BAABAT010000006.1"/>
</dbReference>
<sequence>MARLPGGLAVWRGRRLLGSPAAASPPALPSVDAGHHAALHSLVLDALKFADVPPPHSVHLGGAATLRLAGGALVVGLPLAWGLSADQLRVLITHQLALPPSRHPELVRGLLNARLRKPASEKAATRHARLLAATDGLLAEAKQVRDAAAITAAGGGLSAVEDAAGALLRAAAIERSFTAFAAAPLASGTMSAFATGSLPTAGPIRAEDLHDGWRLRLARWGAPAHDVTALREELAAEHPGLAEELRSPASGPLVALDPDAVALDELGAAAWRALAAEALPAAVQGPDKPWVRLAELPVEAYLPDVERRARQYVEAVNAVLGRAPDGRDELAGTLLRRPVDVERARRGLPPDGDEDAEAPPWMGAALLAVVVEYALLRQGWKREHPLLPRRLAGPDGVIDLNELVRSDPAALRAHLG</sequence>
<organism evidence="1 2">
    <name type="scientific">Dactylosporangium darangshiense</name>
    <dbReference type="NCBI Taxonomy" id="579108"/>
    <lineage>
        <taxon>Bacteria</taxon>
        <taxon>Bacillati</taxon>
        <taxon>Actinomycetota</taxon>
        <taxon>Actinomycetes</taxon>
        <taxon>Micromonosporales</taxon>
        <taxon>Micromonosporaceae</taxon>
        <taxon>Dactylosporangium</taxon>
    </lineage>
</organism>
<gene>
    <name evidence="1" type="ORF">GCM10022255_029130</name>
</gene>
<proteinExistence type="predicted"/>
<comment type="caution">
    <text evidence="1">The sequence shown here is derived from an EMBL/GenBank/DDBJ whole genome shotgun (WGS) entry which is preliminary data.</text>
</comment>
<name>A0ABP8D6F9_9ACTN</name>
<accession>A0ABP8D6F9</accession>
<dbReference type="EMBL" id="BAABAT010000006">
    <property type="protein sequence ID" value="GAA4248572.1"/>
    <property type="molecule type" value="Genomic_DNA"/>
</dbReference>
<evidence type="ECO:0000313" key="2">
    <source>
        <dbReference type="Proteomes" id="UP001500620"/>
    </source>
</evidence>
<dbReference type="Proteomes" id="UP001500620">
    <property type="component" value="Unassembled WGS sequence"/>
</dbReference>
<evidence type="ECO:0000313" key="1">
    <source>
        <dbReference type="EMBL" id="GAA4248572.1"/>
    </source>
</evidence>